<dbReference type="HOGENOM" id="CLU_2789605_0_0_4"/>
<dbReference type="Proteomes" id="UP000004105">
    <property type="component" value="Unassembled WGS sequence"/>
</dbReference>
<dbReference type="AlphaFoldDB" id="F2BCR3"/>
<reference evidence="1 2" key="1">
    <citation type="submission" date="2011-02" db="EMBL/GenBank/DDBJ databases">
        <authorList>
            <person name="Muzny D."/>
            <person name="Qin X."/>
            <person name="Deng J."/>
            <person name="Jiang H."/>
            <person name="Liu Y."/>
            <person name="Qu J."/>
            <person name="Song X.-Z."/>
            <person name="Zhang L."/>
            <person name="Thornton R."/>
            <person name="Coyle M."/>
            <person name="Francisco L."/>
            <person name="Jackson L."/>
            <person name="Javaid M."/>
            <person name="Korchina V."/>
            <person name="Kovar C."/>
            <person name="Mata R."/>
            <person name="Mathew T."/>
            <person name="Ngo R."/>
            <person name="Nguyen L."/>
            <person name="Nguyen N."/>
            <person name="Okwuonu G."/>
            <person name="Ongeri F."/>
            <person name="Pham C."/>
            <person name="Simmons D."/>
            <person name="Wilczek-Boney K."/>
            <person name="Hale W."/>
            <person name="Jakkamsetti A."/>
            <person name="Pham P."/>
            <person name="Ruth R."/>
            <person name="San Lucas F."/>
            <person name="Warren J."/>
            <person name="Zhang J."/>
            <person name="Zhao Z."/>
            <person name="Zhou C."/>
            <person name="Zhu D."/>
            <person name="Lee S."/>
            <person name="Bess C."/>
            <person name="Blankenburg K."/>
            <person name="Forbes L."/>
            <person name="Fu Q."/>
            <person name="Gubbala S."/>
            <person name="Hirani K."/>
            <person name="Jayaseelan J.C."/>
            <person name="Lara F."/>
            <person name="Munidasa M."/>
            <person name="Palculict T."/>
            <person name="Patil S."/>
            <person name="Pu L.-L."/>
            <person name="Saada N."/>
            <person name="Tang L."/>
            <person name="Weissenberger G."/>
            <person name="Zhu Y."/>
            <person name="Hemphill L."/>
            <person name="Shang Y."/>
            <person name="Youmans B."/>
            <person name="Ayvaz T."/>
            <person name="Ross M."/>
            <person name="Santibanez J."/>
            <person name="Aqrawi P."/>
            <person name="Gross S."/>
            <person name="Joshi V."/>
            <person name="Fowler G."/>
            <person name="Nazareth L."/>
            <person name="Reid J."/>
            <person name="Worley K."/>
            <person name="Petrosino J."/>
            <person name="Highlander S."/>
            <person name="Gibbs R."/>
        </authorList>
    </citation>
    <scope>NUCLEOTIDE SEQUENCE [LARGE SCALE GENOMIC DNA]</scope>
    <source>
        <strain evidence="1 2">ATCC BAA-1200</strain>
    </source>
</reference>
<accession>F2BCR3</accession>
<keyword evidence="2" id="KW-1185">Reference proteome</keyword>
<evidence type="ECO:0000313" key="1">
    <source>
        <dbReference type="EMBL" id="EGF10817.1"/>
    </source>
</evidence>
<sequence>MPCKQQRPSENRKTDFQTASCCVSSAVIRRIRHGRILFFQKRHPRVGGAAFCPCGGFTRTVRLLSRRS</sequence>
<gene>
    <name evidence="1" type="ORF">HMPREF9123_1488</name>
</gene>
<proteinExistence type="predicted"/>
<protein>
    <submittedName>
        <fullName evidence="1">Uncharacterized protein</fullName>
    </submittedName>
</protein>
<name>F2BCR3_9NEIS</name>
<dbReference type="EMBL" id="AFAY01000030">
    <property type="protein sequence ID" value="EGF10817.1"/>
    <property type="molecule type" value="Genomic_DNA"/>
</dbReference>
<evidence type="ECO:0000313" key="2">
    <source>
        <dbReference type="Proteomes" id="UP000004105"/>
    </source>
</evidence>
<organism evidence="1 2">
    <name type="scientific">Neisseria bacilliformis ATCC BAA-1200</name>
    <dbReference type="NCBI Taxonomy" id="888742"/>
    <lineage>
        <taxon>Bacteria</taxon>
        <taxon>Pseudomonadati</taxon>
        <taxon>Pseudomonadota</taxon>
        <taxon>Betaproteobacteria</taxon>
        <taxon>Neisseriales</taxon>
        <taxon>Neisseriaceae</taxon>
        <taxon>Neisseria</taxon>
    </lineage>
</organism>
<comment type="caution">
    <text evidence="1">The sequence shown here is derived from an EMBL/GenBank/DDBJ whole genome shotgun (WGS) entry which is preliminary data.</text>
</comment>